<keyword evidence="2" id="KW-0597">Phosphoprotein</keyword>
<dbReference type="GeneTree" id="ENSGT00940000155015"/>
<comment type="catalytic activity">
    <reaction evidence="10">
        <text>a 1,2-diacyl-sn-glycero-3-phosphocholine + H2O = a 1,2-diacyl-sn-glycero-3-phosphate + choline + H(+)</text>
        <dbReference type="Rhea" id="RHEA:14445"/>
        <dbReference type="ChEBI" id="CHEBI:15354"/>
        <dbReference type="ChEBI" id="CHEBI:15377"/>
        <dbReference type="ChEBI" id="CHEBI:15378"/>
        <dbReference type="ChEBI" id="CHEBI:57643"/>
        <dbReference type="ChEBI" id="CHEBI:58608"/>
        <dbReference type="EC" id="3.1.4.4"/>
    </reaction>
</comment>
<dbReference type="AlphaFoldDB" id="A0AAR2KAS2"/>
<protein>
    <recommendedName>
        <fullName evidence="10">Phospholipase</fullName>
        <ecNumber evidence="10">3.1.4.4</ecNumber>
    </recommendedName>
</protein>
<dbReference type="PANTHER" id="PTHR18896:SF57">
    <property type="entry name" value="PHOSPHOLIPASE D1"/>
    <property type="match status" value="1"/>
</dbReference>
<dbReference type="Pfam" id="PF00614">
    <property type="entry name" value="PLDc"/>
    <property type="match status" value="1"/>
</dbReference>
<reference evidence="14" key="2">
    <citation type="submission" date="2025-08" db="UniProtKB">
        <authorList>
            <consortium name="Ensembl"/>
        </authorList>
    </citation>
    <scope>IDENTIFICATION</scope>
</reference>
<dbReference type="Pfam" id="PF00169">
    <property type="entry name" value="PH"/>
    <property type="match status" value="1"/>
</dbReference>
<evidence type="ECO:0000256" key="5">
    <source>
        <dbReference type="ARBA" id="ARBA00022963"/>
    </source>
</evidence>
<reference evidence="14" key="3">
    <citation type="submission" date="2025-09" db="UniProtKB">
        <authorList>
            <consortium name="Ensembl"/>
        </authorList>
    </citation>
    <scope>IDENTIFICATION</scope>
</reference>
<dbReference type="SMART" id="SM00233">
    <property type="entry name" value="PH"/>
    <property type="match status" value="1"/>
</dbReference>
<dbReference type="GO" id="GO:0012505">
    <property type="term" value="C:endomembrane system"/>
    <property type="evidence" value="ECO:0007669"/>
    <property type="project" value="UniProtKB-SubCell"/>
</dbReference>
<evidence type="ECO:0000259" key="12">
    <source>
        <dbReference type="PROSITE" id="PS50003"/>
    </source>
</evidence>
<dbReference type="GO" id="GO:0009395">
    <property type="term" value="P:phospholipid catabolic process"/>
    <property type="evidence" value="ECO:0007669"/>
    <property type="project" value="TreeGrafter"/>
</dbReference>
<evidence type="ECO:0000259" key="13">
    <source>
        <dbReference type="PROSITE" id="PS50035"/>
    </source>
</evidence>
<accession>A0AAR2KAS2</accession>
<dbReference type="InterPro" id="IPR001736">
    <property type="entry name" value="PLipase_D/transphosphatidylase"/>
</dbReference>
<dbReference type="Gene3D" id="2.30.29.30">
    <property type="entry name" value="Pleckstrin-homology domain (PH domain)/Phosphotyrosine-binding domain (PTB)"/>
    <property type="match status" value="1"/>
</dbReference>
<evidence type="ECO:0000256" key="3">
    <source>
        <dbReference type="ARBA" id="ARBA00022737"/>
    </source>
</evidence>
<evidence type="ECO:0000256" key="7">
    <source>
        <dbReference type="ARBA" id="ARBA00023136"/>
    </source>
</evidence>
<evidence type="ECO:0000256" key="9">
    <source>
        <dbReference type="ARBA" id="ARBA00037868"/>
    </source>
</evidence>
<keyword evidence="8" id="KW-0449">Lipoprotein</keyword>
<proteinExistence type="inferred from homology"/>
<keyword evidence="7" id="KW-0472">Membrane</keyword>
<dbReference type="Gene3D" id="3.30.870.10">
    <property type="entry name" value="Endonuclease Chain A"/>
    <property type="match status" value="3"/>
</dbReference>
<dbReference type="Ensembl" id="ENSPNAT00000084197.1">
    <property type="protein sequence ID" value="ENSPNAP00000061418.1"/>
    <property type="gene ID" value="ENSPNAG00000019478.2"/>
</dbReference>
<comment type="similarity">
    <text evidence="1 10">Belongs to the phospholipase D family.</text>
</comment>
<dbReference type="GO" id="GO:0004630">
    <property type="term" value="F:phospholipase D activity"/>
    <property type="evidence" value="ECO:0007669"/>
    <property type="project" value="UniProtKB-UniRule"/>
</dbReference>
<dbReference type="InterPro" id="IPR011993">
    <property type="entry name" value="PH-like_dom_sf"/>
</dbReference>
<dbReference type="SMART" id="SM00155">
    <property type="entry name" value="PLDc"/>
    <property type="match status" value="2"/>
</dbReference>
<dbReference type="GO" id="GO:0006654">
    <property type="term" value="P:phosphatidic acid biosynthetic process"/>
    <property type="evidence" value="ECO:0007669"/>
    <property type="project" value="InterPro"/>
</dbReference>
<feature type="region of interest" description="Disordered" evidence="11">
    <location>
        <begin position="71"/>
        <end position="102"/>
    </location>
</feature>
<evidence type="ECO:0000256" key="6">
    <source>
        <dbReference type="ARBA" id="ARBA00023098"/>
    </source>
</evidence>
<evidence type="ECO:0000256" key="11">
    <source>
        <dbReference type="SAM" id="MobiDB-lite"/>
    </source>
</evidence>
<keyword evidence="4 10" id="KW-0378">Hydrolase</keyword>
<evidence type="ECO:0000313" key="15">
    <source>
        <dbReference type="Proteomes" id="UP001501920"/>
    </source>
</evidence>
<organism evidence="14 15">
    <name type="scientific">Pygocentrus nattereri</name>
    <name type="common">Red-bellied piranha</name>
    <dbReference type="NCBI Taxonomy" id="42514"/>
    <lineage>
        <taxon>Eukaryota</taxon>
        <taxon>Metazoa</taxon>
        <taxon>Chordata</taxon>
        <taxon>Craniata</taxon>
        <taxon>Vertebrata</taxon>
        <taxon>Euteleostomi</taxon>
        <taxon>Actinopterygii</taxon>
        <taxon>Neopterygii</taxon>
        <taxon>Teleostei</taxon>
        <taxon>Ostariophysi</taxon>
        <taxon>Characiformes</taxon>
        <taxon>Characoidei</taxon>
        <taxon>Pygocentrus</taxon>
    </lineage>
</organism>
<dbReference type="SUPFAM" id="SSF64268">
    <property type="entry name" value="PX domain"/>
    <property type="match status" value="1"/>
</dbReference>
<dbReference type="GO" id="GO:0060627">
    <property type="term" value="P:regulation of vesicle-mediated transport"/>
    <property type="evidence" value="ECO:0007669"/>
    <property type="project" value="TreeGrafter"/>
</dbReference>
<keyword evidence="6" id="KW-0443">Lipid metabolism</keyword>
<dbReference type="FunFam" id="3.30.870.10:FF:000033">
    <property type="entry name" value="Phospholipase"/>
    <property type="match status" value="1"/>
</dbReference>
<evidence type="ECO:0000256" key="4">
    <source>
        <dbReference type="ARBA" id="ARBA00022801"/>
    </source>
</evidence>
<dbReference type="GO" id="GO:0035091">
    <property type="term" value="F:phosphatidylinositol binding"/>
    <property type="evidence" value="ECO:0007669"/>
    <property type="project" value="InterPro"/>
</dbReference>
<name>A0AAR2KAS2_PYGNA</name>
<comment type="subcellular location">
    <subcellularLocation>
        <location evidence="9">Endomembrane system</location>
        <topology evidence="9">Lipid-anchor</topology>
    </subcellularLocation>
</comment>
<keyword evidence="3" id="KW-0677">Repeat</keyword>
<keyword evidence="15" id="KW-1185">Reference proteome</keyword>
<dbReference type="InterPro" id="IPR016555">
    <property type="entry name" value="PLipase_D_euk"/>
</dbReference>
<dbReference type="FunFam" id="3.30.870.10:FF:000005">
    <property type="entry name" value="Phospholipase"/>
    <property type="match status" value="1"/>
</dbReference>
<feature type="compositionally biased region" description="Basic and acidic residues" evidence="11">
    <location>
        <begin position="90"/>
        <end position="102"/>
    </location>
</feature>
<dbReference type="InterPro" id="IPR015679">
    <property type="entry name" value="PLipase_D_fam"/>
</dbReference>
<dbReference type="Pfam" id="PF13091">
    <property type="entry name" value="PLDc_2"/>
    <property type="match status" value="1"/>
</dbReference>
<dbReference type="PIRSF" id="PIRSF009376">
    <property type="entry name" value="Phospholipase_D_euk"/>
    <property type="match status" value="1"/>
</dbReference>
<sequence length="921" mass="106409">VFLRSTPITAKILEVERFIRAMPVVFRIEMRHGNFTWVVKRKEKHFVELHRELLRYKTFMRIPLPSRSHTVRRKSVNQSEVRQMPSLPRGARDELAREEQVSSRRVTDIKRFKTESAGSHISHSVVICVSSREGMIYKRSGGHRIPGMNCCGHSQICYRWSKRWLVLKDSFLMYLKPDTGAISFVLLVDKEFNIKMDSKHTETKHGVRIDSLSRTLVLKCNSYRHARWWGQAIEEFVRKHGKAFLRTHRFDSFAKEQENIPAKWYVNGKTYMEDVANALEAAKEEIFITDWWLSPEIFLKRPVVEGNRWRLDCILKRKAQQGVRIFVMLYKEVELALGINSEYSKRTLLHLHPNIKVMRHPDHVSSSVYLWAHHEKIVVIDQSVAFVGGIDLAYGRWDDREHRLTDVGSVTRSAQNMDQVCNQSHVQTALVDLPKLKGVGRTRKSRFSLYRHLHRHGLHHADSVSSLESRGGSVRSLQTGVGELMGNTRFWHGKDYCNFVYKDWVQLEKPFDDFIDRYTTPRMPWHDIASVVHGKAARDVARHFIQRWNFTKIMKPKYRSLSYPYLLPKSHSTANELTYQVPDCVQTRVQVLRSAADWSAGIKYHEESIHNAYIQVIAKSKHFIYIENQFFISCADNKHVFNKVGDAIIERIIRAHKENKKFRVYVVTPLLPGFEGDISTGGGNALQAVMHFNYRTMNRGDKSIISQLKKEMGDQWMNYISFCGLRTHAELEGRLVTELIYVHSKLLIADDNTVIIGSANINDRSMLGKRDSEVAVIVADTQMVPSVMDGQKYQAGKFALQLRLECFKTILGAFTDPSIDVSDPISDCFYKEVWMTTAGRNATIYEKVFRCLPSSLVRNLQELLSFQTKAGLDKEDPVKAQESLKKIRGFLVQFPLDFLSEQNLLPSVGTKEAMVPTEIWT</sequence>
<reference evidence="14 15" key="1">
    <citation type="submission" date="2020-10" db="EMBL/GenBank/DDBJ databases">
        <title>Pygocentrus nattereri (red-bellied piranha) genome, fPygNat1, primary haplotype.</title>
        <authorList>
            <person name="Myers G."/>
            <person name="Meyer A."/>
            <person name="Karagic N."/>
            <person name="Pippel M."/>
            <person name="Winkler S."/>
            <person name="Tracey A."/>
            <person name="Wood J."/>
            <person name="Formenti G."/>
            <person name="Howe K."/>
            <person name="Fedrigo O."/>
            <person name="Jarvis E.D."/>
        </authorList>
    </citation>
    <scope>NUCLEOTIDE SEQUENCE [LARGE SCALE GENOMIC DNA]</scope>
</reference>
<dbReference type="InterPro" id="IPR001849">
    <property type="entry name" value="PH_domain"/>
</dbReference>
<evidence type="ECO:0000313" key="14">
    <source>
        <dbReference type="Ensembl" id="ENSPNAP00000061418.1"/>
    </source>
</evidence>
<evidence type="ECO:0000256" key="2">
    <source>
        <dbReference type="ARBA" id="ARBA00022553"/>
    </source>
</evidence>
<feature type="domain" description="PH" evidence="12">
    <location>
        <begin position="129"/>
        <end position="238"/>
    </location>
</feature>
<dbReference type="PROSITE" id="PS50003">
    <property type="entry name" value="PH_DOMAIN"/>
    <property type="match status" value="1"/>
</dbReference>
<dbReference type="FunFam" id="2.30.29.30:FF:000114">
    <property type="entry name" value="Phospholipase"/>
    <property type="match status" value="1"/>
</dbReference>
<feature type="domain" description="PLD phosphodiesterase" evidence="13">
    <location>
        <begin position="369"/>
        <end position="396"/>
    </location>
</feature>
<dbReference type="Proteomes" id="UP001501920">
    <property type="component" value="Chromosome 17"/>
</dbReference>
<dbReference type="SUPFAM" id="SSF56024">
    <property type="entry name" value="Phospholipase D/nuclease"/>
    <property type="match status" value="3"/>
</dbReference>
<dbReference type="EC" id="3.1.4.4" evidence="10"/>
<evidence type="ECO:0000256" key="8">
    <source>
        <dbReference type="ARBA" id="ARBA00023288"/>
    </source>
</evidence>
<dbReference type="FunFam" id="3.30.870.10:FF:000009">
    <property type="entry name" value="Phospholipase"/>
    <property type="match status" value="1"/>
</dbReference>
<dbReference type="InterPro" id="IPR036871">
    <property type="entry name" value="PX_dom_sf"/>
</dbReference>
<dbReference type="PROSITE" id="PS50035">
    <property type="entry name" value="PLD"/>
    <property type="match status" value="2"/>
</dbReference>
<keyword evidence="5 10" id="KW-0442">Lipid degradation</keyword>
<evidence type="ECO:0000256" key="10">
    <source>
        <dbReference type="PIRNR" id="PIRNR009376"/>
    </source>
</evidence>
<feature type="domain" description="PLD phosphodiesterase" evidence="13">
    <location>
        <begin position="738"/>
        <end position="765"/>
    </location>
</feature>
<dbReference type="GO" id="GO:0035556">
    <property type="term" value="P:intracellular signal transduction"/>
    <property type="evidence" value="ECO:0007669"/>
    <property type="project" value="InterPro"/>
</dbReference>
<dbReference type="InterPro" id="IPR025202">
    <property type="entry name" value="PLD-like_dom"/>
</dbReference>
<dbReference type="GO" id="GO:0032534">
    <property type="term" value="P:regulation of microvillus assembly"/>
    <property type="evidence" value="ECO:0007669"/>
    <property type="project" value="TreeGrafter"/>
</dbReference>
<dbReference type="Gene3D" id="3.30.1520.10">
    <property type="entry name" value="Phox-like domain"/>
    <property type="match status" value="1"/>
</dbReference>
<evidence type="ECO:0000256" key="1">
    <source>
        <dbReference type="ARBA" id="ARBA00008664"/>
    </source>
</evidence>
<dbReference type="SUPFAM" id="SSF50729">
    <property type="entry name" value="PH domain-like"/>
    <property type="match status" value="1"/>
</dbReference>
<dbReference type="PANTHER" id="PTHR18896">
    <property type="entry name" value="PHOSPHOLIPASE D"/>
    <property type="match status" value="1"/>
</dbReference>
<dbReference type="CDD" id="cd01254">
    <property type="entry name" value="PH_PLD"/>
    <property type="match status" value="1"/>
</dbReference>